<dbReference type="SUPFAM" id="SSF55486">
    <property type="entry name" value="Metalloproteases ('zincins'), catalytic domain"/>
    <property type="match status" value="2"/>
</dbReference>
<dbReference type="Gene3D" id="3.40.390.10">
    <property type="entry name" value="Collagenase (Catalytic Domain)"/>
    <property type="match status" value="1"/>
</dbReference>
<sequence>MAKLVKILLCVKPFVFRLPEFVILGEFKLFAADTAQQSLADLFNKTVDPCDDLYGHVCADSSVMRSIVKDRNWAFFRDAVDVLDVNRTHSFQRIVNAIVTETQKGEYQQDRCRFEHMEIEESDFRNRSKDYKIGYAFGQLIAFGRFGNRTNVKVFREVQTATSKYYVMEAAHTITVNSIKDIKNDFVRGIFRGHYDQFPELKVGQNPGYESFSYEDLKAADFKKAIMSKTYWETEKKQLKEIASNLTNTHYIYSALMWHMFAGYGNVLLAHTMYSHEDKFNPGLTNDLEELGKDVLREIRDHVMNASWMAKYLRDETVAYLDRSNVIIGVEKKYRNLTLLKEMMDVYDKEFDRVEVGDLCELEMLSRAHGLARHRLIHFHKSSLMVPSVIYHYEYTIAKRDIFRVGSASIVSHEDVMIHIYICLKQVFPGFVYTLKNNMPTAFKYGSVAWAIAQQIFTLLGITDANPFWLRHLERATLAKEFQDQLKCYTDFYETNQFCLKDLGCPSGKLKADVGFSDVEAARIAFSIFRRREYARNGTDDGVSREALMSPSASSYTEEQWFFLGQQFFSCQFMPLEVEHKIMVGNPRPRPQIRTNAIAQQMASFTKAFGCKKGQRNYVTEKQCALYAPENMEEDRNSDNVTPFMVISEGGSQTAMPSSCSLHLFIPLYMMICAYALVQES</sequence>
<dbReference type="PANTHER" id="PTHR11733">
    <property type="entry name" value="ZINC METALLOPROTEASE FAMILY M13 NEPRILYSIN-RELATED"/>
    <property type="match status" value="1"/>
</dbReference>
<dbReference type="WBParaSite" id="L893_g6623.t1">
    <property type="protein sequence ID" value="L893_g6623.t1"/>
    <property type="gene ID" value="L893_g6623"/>
</dbReference>
<dbReference type="Proteomes" id="UP000095287">
    <property type="component" value="Unplaced"/>
</dbReference>
<dbReference type="InterPro" id="IPR018497">
    <property type="entry name" value="Peptidase_M13_C"/>
</dbReference>
<dbReference type="AlphaFoldDB" id="A0A1I8AKS7"/>
<protein>
    <submittedName>
        <fullName evidence="3">Peptidase_M13 domain-containing protein</fullName>
    </submittedName>
</protein>
<proteinExistence type="predicted"/>
<dbReference type="GO" id="GO:0005886">
    <property type="term" value="C:plasma membrane"/>
    <property type="evidence" value="ECO:0007669"/>
    <property type="project" value="TreeGrafter"/>
</dbReference>
<dbReference type="PROSITE" id="PS51885">
    <property type="entry name" value="NEPRILYSIN"/>
    <property type="match status" value="1"/>
</dbReference>
<accession>A0A1I8AKS7</accession>
<dbReference type="Pfam" id="PF01431">
    <property type="entry name" value="Peptidase_M13"/>
    <property type="match status" value="1"/>
</dbReference>
<evidence type="ECO:0000313" key="2">
    <source>
        <dbReference type="Proteomes" id="UP000095287"/>
    </source>
</evidence>
<name>A0A1I8AKS7_9BILA</name>
<keyword evidence="2" id="KW-1185">Reference proteome</keyword>
<evidence type="ECO:0000259" key="1">
    <source>
        <dbReference type="Pfam" id="PF01431"/>
    </source>
</evidence>
<dbReference type="GO" id="GO:0004222">
    <property type="term" value="F:metalloendopeptidase activity"/>
    <property type="evidence" value="ECO:0007669"/>
    <property type="project" value="InterPro"/>
</dbReference>
<organism evidence="2 3">
    <name type="scientific">Steinernema glaseri</name>
    <dbReference type="NCBI Taxonomy" id="37863"/>
    <lineage>
        <taxon>Eukaryota</taxon>
        <taxon>Metazoa</taxon>
        <taxon>Ecdysozoa</taxon>
        <taxon>Nematoda</taxon>
        <taxon>Chromadorea</taxon>
        <taxon>Rhabditida</taxon>
        <taxon>Tylenchina</taxon>
        <taxon>Panagrolaimomorpha</taxon>
        <taxon>Strongyloidoidea</taxon>
        <taxon>Steinernematidae</taxon>
        <taxon>Steinernema</taxon>
    </lineage>
</organism>
<dbReference type="InterPro" id="IPR024079">
    <property type="entry name" value="MetalloPept_cat_dom_sf"/>
</dbReference>
<dbReference type="PANTHER" id="PTHR11733:SF241">
    <property type="entry name" value="GH26575P-RELATED"/>
    <property type="match status" value="1"/>
</dbReference>
<evidence type="ECO:0000313" key="3">
    <source>
        <dbReference type="WBParaSite" id="L893_g6623.t1"/>
    </source>
</evidence>
<dbReference type="GO" id="GO:0016485">
    <property type="term" value="P:protein processing"/>
    <property type="evidence" value="ECO:0007669"/>
    <property type="project" value="TreeGrafter"/>
</dbReference>
<dbReference type="InterPro" id="IPR000718">
    <property type="entry name" value="Peptidase_M13"/>
</dbReference>
<feature type="domain" description="Peptidase M13 C-terminal" evidence="1">
    <location>
        <begin position="479"/>
        <end position="621"/>
    </location>
</feature>
<reference evidence="3" key="1">
    <citation type="submission" date="2016-11" db="UniProtKB">
        <authorList>
            <consortium name="WormBaseParasite"/>
        </authorList>
    </citation>
    <scope>IDENTIFICATION</scope>
</reference>